<evidence type="ECO:0000313" key="2">
    <source>
        <dbReference type="Proteomes" id="UP000887013"/>
    </source>
</evidence>
<gene>
    <name evidence="1" type="ORF">NPIL_154281</name>
</gene>
<organism evidence="1 2">
    <name type="scientific">Nephila pilipes</name>
    <name type="common">Giant wood spider</name>
    <name type="synonym">Nephila maculata</name>
    <dbReference type="NCBI Taxonomy" id="299642"/>
    <lineage>
        <taxon>Eukaryota</taxon>
        <taxon>Metazoa</taxon>
        <taxon>Ecdysozoa</taxon>
        <taxon>Arthropoda</taxon>
        <taxon>Chelicerata</taxon>
        <taxon>Arachnida</taxon>
        <taxon>Araneae</taxon>
        <taxon>Araneomorphae</taxon>
        <taxon>Entelegynae</taxon>
        <taxon>Araneoidea</taxon>
        <taxon>Nephilidae</taxon>
        <taxon>Nephila</taxon>
    </lineage>
</organism>
<name>A0A8X6UFP7_NEPPI</name>
<sequence length="91" mass="10222">MYQVFKDKGLQFQANTLAMSLEDGQQTTGEALTARVMVEIEVRSVLTRFIILPKAKGNRTLIGTEFCWYGSGCEECLVVLLGQTYPQVSIW</sequence>
<dbReference type="Proteomes" id="UP000887013">
    <property type="component" value="Unassembled WGS sequence"/>
</dbReference>
<dbReference type="EMBL" id="BMAW01032953">
    <property type="protein sequence ID" value="GFU27936.1"/>
    <property type="molecule type" value="Genomic_DNA"/>
</dbReference>
<evidence type="ECO:0000313" key="1">
    <source>
        <dbReference type="EMBL" id="GFU27936.1"/>
    </source>
</evidence>
<reference evidence="1" key="1">
    <citation type="submission" date="2020-08" db="EMBL/GenBank/DDBJ databases">
        <title>Multicomponent nature underlies the extraordinary mechanical properties of spider dragline silk.</title>
        <authorList>
            <person name="Kono N."/>
            <person name="Nakamura H."/>
            <person name="Mori M."/>
            <person name="Yoshida Y."/>
            <person name="Ohtoshi R."/>
            <person name="Malay A.D."/>
            <person name="Moran D.A.P."/>
            <person name="Tomita M."/>
            <person name="Numata K."/>
            <person name="Arakawa K."/>
        </authorList>
    </citation>
    <scope>NUCLEOTIDE SEQUENCE</scope>
</reference>
<accession>A0A8X6UFP7</accession>
<keyword evidence="2" id="KW-1185">Reference proteome</keyword>
<comment type="caution">
    <text evidence="1">The sequence shown here is derived from an EMBL/GenBank/DDBJ whole genome shotgun (WGS) entry which is preliminary data.</text>
</comment>
<protein>
    <submittedName>
        <fullName evidence="1">Uncharacterized protein</fullName>
    </submittedName>
</protein>
<proteinExistence type="predicted"/>
<dbReference type="AlphaFoldDB" id="A0A8X6UFP7"/>